<proteinExistence type="inferred from homology"/>
<dbReference type="Pfam" id="PF00079">
    <property type="entry name" value="Serpin"/>
    <property type="match status" value="1"/>
</dbReference>
<gene>
    <name evidence="4" type="ORF">CUNI_LOCUS19812</name>
</gene>
<dbReference type="AlphaFoldDB" id="A0A8S3ZZC5"/>
<keyword evidence="5" id="KW-1185">Reference proteome</keyword>
<dbReference type="InterPro" id="IPR036186">
    <property type="entry name" value="Serpin_sf"/>
</dbReference>
<dbReference type="PROSITE" id="PS00284">
    <property type="entry name" value="SERPIN"/>
    <property type="match status" value="1"/>
</dbReference>
<sequence>VQAALGLLLAAAGNGVAYEEINRVAFLNPPVPVNVDFKTLLLQWSNLTEVQLYSANGIFVNPNFPIERGFVEAVLFYYFAQSTNFDFSYPGGPEKPINDFVERQTNHLIKDLLPAHTITGSTAVILVNTVFFNGTWERTFDHRSTNKGDFYTLDKGTVQVDMMRSSRKINIRRNVFGADVIELTYHGNFALYIALPQAVNGIIQLETHLNTPGAVNQLFEGFKKEYLQLSLPKFRIESDFKLKVPLYQIGIRTVFTDNANLHGISKTGGLFVSEIFHKAVIEVQEAGTVAGAATAIEINLLSAKIQYPEFKVDHPFIFFLRDRQTNIILFQGKFSG</sequence>
<dbReference type="Gene3D" id="2.30.39.10">
    <property type="entry name" value="Alpha-1-antitrypsin, domain 1"/>
    <property type="match status" value="1"/>
</dbReference>
<accession>A0A8S3ZZC5</accession>
<dbReference type="InterPro" id="IPR042185">
    <property type="entry name" value="Serpin_sf_2"/>
</dbReference>
<dbReference type="InterPro" id="IPR042178">
    <property type="entry name" value="Serpin_sf_1"/>
</dbReference>
<comment type="caution">
    <text evidence="4">The sequence shown here is derived from an EMBL/GenBank/DDBJ whole genome shotgun (WGS) entry which is preliminary data.</text>
</comment>
<dbReference type="PANTHER" id="PTHR11461">
    <property type="entry name" value="SERINE PROTEASE INHIBITOR, SERPIN"/>
    <property type="match status" value="1"/>
</dbReference>
<name>A0A8S3ZZC5_9EUPU</name>
<dbReference type="GO" id="GO:0004867">
    <property type="term" value="F:serine-type endopeptidase inhibitor activity"/>
    <property type="evidence" value="ECO:0007669"/>
    <property type="project" value="InterPro"/>
</dbReference>
<dbReference type="InterPro" id="IPR000215">
    <property type="entry name" value="Serpin_fam"/>
</dbReference>
<dbReference type="SUPFAM" id="SSF56574">
    <property type="entry name" value="Serpins"/>
    <property type="match status" value="1"/>
</dbReference>
<evidence type="ECO:0000259" key="3">
    <source>
        <dbReference type="SMART" id="SM00093"/>
    </source>
</evidence>
<dbReference type="SMART" id="SM00093">
    <property type="entry name" value="SERPIN"/>
    <property type="match status" value="1"/>
</dbReference>
<dbReference type="InterPro" id="IPR023795">
    <property type="entry name" value="Serpin_CS"/>
</dbReference>
<organism evidence="4 5">
    <name type="scientific">Candidula unifasciata</name>
    <dbReference type="NCBI Taxonomy" id="100452"/>
    <lineage>
        <taxon>Eukaryota</taxon>
        <taxon>Metazoa</taxon>
        <taxon>Spiralia</taxon>
        <taxon>Lophotrochozoa</taxon>
        <taxon>Mollusca</taxon>
        <taxon>Gastropoda</taxon>
        <taxon>Heterobranchia</taxon>
        <taxon>Euthyneura</taxon>
        <taxon>Panpulmonata</taxon>
        <taxon>Eupulmonata</taxon>
        <taxon>Stylommatophora</taxon>
        <taxon>Helicina</taxon>
        <taxon>Helicoidea</taxon>
        <taxon>Geomitridae</taxon>
        <taxon>Candidula</taxon>
    </lineage>
</organism>
<evidence type="ECO:0000256" key="1">
    <source>
        <dbReference type="ARBA" id="ARBA00009500"/>
    </source>
</evidence>
<dbReference type="Gene3D" id="3.30.497.10">
    <property type="entry name" value="Antithrombin, subunit I, domain 2"/>
    <property type="match status" value="1"/>
</dbReference>
<protein>
    <recommendedName>
        <fullName evidence="3">Serpin domain-containing protein</fullName>
    </recommendedName>
</protein>
<feature type="domain" description="Serpin" evidence="3">
    <location>
        <begin position="1"/>
        <end position="335"/>
    </location>
</feature>
<dbReference type="PANTHER" id="PTHR11461:SF211">
    <property type="entry name" value="GH10112P-RELATED"/>
    <property type="match status" value="1"/>
</dbReference>
<reference evidence="4" key="1">
    <citation type="submission" date="2021-04" db="EMBL/GenBank/DDBJ databases">
        <authorList>
            <consortium name="Molecular Ecology Group"/>
        </authorList>
    </citation>
    <scope>NUCLEOTIDE SEQUENCE</scope>
</reference>
<evidence type="ECO:0000256" key="2">
    <source>
        <dbReference type="RuleBase" id="RU000411"/>
    </source>
</evidence>
<evidence type="ECO:0000313" key="5">
    <source>
        <dbReference type="Proteomes" id="UP000678393"/>
    </source>
</evidence>
<dbReference type="GO" id="GO:0005615">
    <property type="term" value="C:extracellular space"/>
    <property type="evidence" value="ECO:0007669"/>
    <property type="project" value="InterPro"/>
</dbReference>
<comment type="similarity">
    <text evidence="1 2">Belongs to the serpin family.</text>
</comment>
<dbReference type="OrthoDB" id="1063785at2759"/>
<dbReference type="InterPro" id="IPR023796">
    <property type="entry name" value="Serpin_dom"/>
</dbReference>
<evidence type="ECO:0000313" key="4">
    <source>
        <dbReference type="EMBL" id="CAG5134254.1"/>
    </source>
</evidence>
<dbReference type="Proteomes" id="UP000678393">
    <property type="component" value="Unassembled WGS sequence"/>
</dbReference>
<dbReference type="EMBL" id="CAJHNH020006979">
    <property type="protein sequence ID" value="CAG5134254.1"/>
    <property type="molecule type" value="Genomic_DNA"/>
</dbReference>
<feature type="non-terminal residue" evidence="4">
    <location>
        <position position="336"/>
    </location>
</feature>